<protein>
    <recommendedName>
        <fullName evidence="3">Lipoprotein</fullName>
    </recommendedName>
</protein>
<evidence type="ECO:0008006" key="3">
    <source>
        <dbReference type="Google" id="ProtNLM"/>
    </source>
</evidence>
<name>A0ABT9H751_9SPHN</name>
<proteinExistence type="predicted"/>
<evidence type="ECO:0000313" key="1">
    <source>
        <dbReference type="EMBL" id="MDP4539148.1"/>
    </source>
</evidence>
<sequence>MNDAHDGANASSRRFHLSMLMVAMSLGGCTAVKANQFDSLVNPTDFRMIKLAQKVVLARDTTVVALWPDPVSTRCKNLAVIRRHPLGVQFVPVDIARLSDDAPFVLISGDRRTMFELTSAGEVTASACAPSRRIERAIEQGTAQFEDGYTGYHEAA</sequence>
<evidence type="ECO:0000313" key="2">
    <source>
        <dbReference type="Proteomes" id="UP001235664"/>
    </source>
</evidence>
<gene>
    <name evidence="1" type="ORF">Q9K01_05880</name>
</gene>
<accession>A0ABT9H751</accession>
<keyword evidence="2" id="KW-1185">Reference proteome</keyword>
<dbReference type="RefSeq" id="WP_305929290.1">
    <property type="nucleotide sequence ID" value="NZ_JAVAIL010000002.1"/>
</dbReference>
<dbReference type="Proteomes" id="UP001235664">
    <property type="component" value="Unassembled WGS sequence"/>
</dbReference>
<organism evidence="1 2">
    <name type="scientific">Qipengyuania benthica</name>
    <dbReference type="NCBI Taxonomy" id="3067651"/>
    <lineage>
        <taxon>Bacteria</taxon>
        <taxon>Pseudomonadati</taxon>
        <taxon>Pseudomonadota</taxon>
        <taxon>Alphaproteobacteria</taxon>
        <taxon>Sphingomonadales</taxon>
        <taxon>Erythrobacteraceae</taxon>
        <taxon>Qipengyuania</taxon>
    </lineage>
</organism>
<comment type="caution">
    <text evidence="1">The sequence shown here is derived from an EMBL/GenBank/DDBJ whole genome shotgun (WGS) entry which is preliminary data.</text>
</comment>
<dbReference type="EMBL" id="JAVAIL010000002">
    <property type="protein sequence ID" value="MDP4539148.1"/>
    <property type="molecule type" value="Genomic_DNA"/>
</dbReference>
<reference evidence="1 2" key="1">
    <citation type="submission" date="2023-08" db="EMBL/GenBank/DDBJ databases">
        <title>genomic of DY56.</title>
        <authorList>
            <person name="Wang Y."/>
        </authorList>
    </citation>
    <scope>NUCLEOTIDE SEQUENCE [LARGE SCALE GENOMIC DNA]</scope>
    <source>
        <strain evidence="1 2">DY56-A-20</strain>
    </source>
</reference>